<gene>
    <name evidence="3" type="ORF">GCM10007112_20210</name>
    <name evidence="2" type="ORF">Vsou_21340</name>
</gene>
<keyword evidence="1" id="KW-0812">Transmembrane</keyword>
<feature type="transmembrane region" description="Helical" evidence="1">
    <location>
        <begin position="12"/>
        <end position="34"/>
    </location>
</feature>
<organism evidence="3 4">
    <name type="scientific">Vulcanisaeta souniana JCM 11219</name>
    <dbReference type="NCBI Taxonomy" id="1293586"/>
    <lineage>
        <taxon>Archaea</taxon>
        <taxon>Thermoproteota</taxon>
        <taxon>Thermoprotei</taxon>
        <taxon>Thermoproteales</taxon>
        <taxon>Thermoproteaceae</taxon>
        <taxon>Vulcanisaeta</taxon>
    </lineage>
</organism>
<dbReference type="GeneID" id="76207676"/>
<dbReference type="RefSeq" id="WP_054843958.1">
    <property type="nucleotide sequence ID" value="NZ_AP026830.1"/>
</dbReference>
<evidence type="ECO:0000313" key="2">
    <source>
        <dbReference type="EMBL" id="BDR93041.1"/>
    </source>
</evidence>
<dbReference type="OrthoDB" id="28870at2157"/>
<dbReference type="AlphaFoldDB" id="A0A830EGM7"/>
<reference evidence="2" key="4">
    <citation type="journal article" date="2023" name="Microbiol. Resour. Announc.">
        <title>Complete Genome Sequence of Vulcanisaeta souniana Strain IC-059, a Hyperthermophilic Archaeon Isolated from Hot Spring Water in Japan.</title>
        <authorList>
            <person name="Kato S."/>
            <person name="Itoh T."/>
            <person name="Wu L."/>
            <person name="Ma J."/>
            <person name="Ohkuma M."/>
        </authorList>
    </citation>
    <scope>NUCLEOTIDE SEQUENCE</scope>
    <source>
        <strain evidence="2">JCM 11219</strain>
    </source>
</reference>
<reference evidence="3" key="2">
    <citation type="submission" date="2020-09" db="EMBL/GenBank/DDBJ databases">
        <authorList>
            <person name="Sun Q."/>
            <person name="Ohkuma M."/>
        </authorList>
    </citation>
    <scope>NUCLEOTIDE SEQUENCE</scope>
    <source>
        <strain evidence="3">JCM 11219</strain>
    </source>
</reference>
<proteinExistence type="predicted"/>
<keyword evidence="1" id="KW-0472">Membrane</keyword>
<sequence length="101" mass="11190">MALADSLVFPDLLISITLIVVILVLTIYLVNLLMRLSMIDYKASMGTYLFIACQLGNLSGNGLSHIIIMNKLVSSNYLIICPRMAVNDSQLTSSIYVVYTR</sequence>
<reference evidence="3" key="1">
    <citation type="journal article" date="2014" name="Int. J. Syst. Evol. Microbiol.">
        <title>Complete genome sequence of Corynebacterium casei LMG S-19264T (=DSM 44701T), isolated from a smear-ripened cheese.</title>
        <authorList>
            <consortium name="US DOE Joint Genome Institute (JGI-PGF)"/>
            <person name="Walter F."/>
            <person name="Albersmeier A."/>
            <person name="Kalinowski J."/>
            <person name="Ruckert C."/>
        </authorList>
    </citation>
    <scope>NUCLEOTIDE SEQUENCE</scope>
    <source>
        <strain evidence="3">JCM 11219</strain>
    </source>
</reference>
<name>A0A830EGM7_9CREN</name>
<protein>
    <submittedName>
        <fullName evidence="3">Uncharacterized protein</fullName>
    </submittedName>
</protein>
<keyword evidence="1" id="KW-1133">Transmembrane helix</keyword>
<evidence type="ECO:0000313" key="4">
    <source>
        <dbReference type="Proteomes" id="UP000657075"/>
    </source>
</evidence>
<dbReference type="EMBL" id="AP026830">
    <property type="protein sequence ID" value="BDR93041.1"/>
    <property type="molecule type" value="Genomic_DNA"/>
</dbReference>
<evidence type="ECO:0000313" key="3">
    <source>
        <dbReference type="EMBL" id="GGI83339.1"/>
    </source>
</evidence>
<dbReference type="Proteomes" id="UP000657075">
    <property type="component" value="Unassembled WGS sequence"/>
</dbReference>
<accession>A0A830EGM7</accession>
<feature type="transmembrane region" description="Helical" evidence="1">
    <location>
        <begin position="46"/>
        <end position="68"/>
    </location>
</feature>
<evidence type="ECO:0000256" key="1">
    <source>
        <dbReference type="SAM" id="Phobius"/>
    </source>
</evidence>
<evidence type="ECO:0000313" key="5">
    <source>
        <dbReference type="Proteomes" id="UP001060771"/>
    </source>
</evidence>
<keyword evidence="5" id="KW-1185">Reference proteome</keyword>
<dbReference type="EMBL" id="BMNM01000010">
    <property type="protein sequence ID" value="GGI83339.1"/>
    <property type="molecule type" value="Genomic_DNA"/>
</dbReference>
<dbReference type="Proteomes" id="UP001060771">
    <property type="component" value="Chromosome"/>
</dbReference>
<reference evidence="5" key="3">
    <citation type="submission" date="2022-09" db="EMBL/GenBank/DDBJ databases">
        <title>Complete genome sequence of Vulcanisaeta souniana.</title>
        <authorList>
            <person name="Kato S."/>
            <person name="Itoh T."/>
            <person name="Ohkuma M."/>
        </authorList>
    </citation>
    <scope>NUCLEOTIDE SEQUENCE [LARGE SCALE GENOMIC DNA]</scope>
    <source>
        <strain evidence="5">JCM 11219</strain>
    </source>
</reference>